<dbReference type="InterPro" id="IPR043129">
    <property type="entry name" value="ATPase_NBD"/>
</dbReference>
<dbReference type="AlphaFoldDB" id="A0A381NCH7"/>
<protein>
    <recommendedName>
        <fullName evidence="1">Gcp-like domain-containing protein</fullName>
    </recommendedName>
</protein>
<proteinExistence type="predicted"/>
<dbReference type="Gene3D" id="3.30.420.40">
    <property type="match status" value="1"/>
</dbReference>
<organism evidence="2">
    <name type="scientific">marine metagenome</name>
    <dbReference type="NCBI Taxonomy" id="408172"/>
    <lineage>
        <taxon>unclassified sequences</taxon>
        <taxon>metagenomes</taxon>
        <taxon>ecological metagenomes</taxon>
    </lineage>
</organism>
<dbReference type="EMBL" id="UINC01000262">
    <property type="protein sequence ID" value="SUZ52207.1"/>
    <property type="molecule type" value="Genomic_DNA"/>
</dbReference>
<reference evidence="2" key="1">
    <citation type="submission" date="2018-05" db="EMBL/GenBank/DDBJ databases">
        <authorList>
            <person name="Lanie J.A."/>
            <person name="Ng W.-L."/>
            <person name="Kazmierczak K.M."/>
            <person name="Andrzejewski T.M."/>
            <person name="Davidsen T.M."/>
            <person name="Wayne K.J."/>
            <person name="Tettelin H."/>
            <person name="Glass J.I."/>
            <person name="Rusch D."/>
            <person name="Podicherti R."/>
            <person name="Tsui H.-C.T."/>
            <person name="Winkler M.E."/>
        </authorList>
    </citation>
    <scope>NUCLEOTIDE SEQUENCE</scope>
</reference>
<feature type="domain" description="Gcp-like" evidence="1">
    <location>
        <begin position="1"/>
        <end position="92"/>
    </location>
</feature>
<dbReference type="NCBIfam" id="TIGR03725">
    <property type="entry name" value="T6A_YeaZ"/>
    <property type="match status" value="1"/>
</dbReference>
<gene>
    <name evidence="2" type="ORF">METZ01_LOCUS5061</name>
</gene>
<dbReference type="Pfam" id="PF00814">
    <property type="entry name" value="TsaD"/>
    <property type="match status" value="1"/>
</dbReference>
<dbReference type="SUPFAM" id="SSF53067">
    <property type="entry name" value="Actin-like ATPase domain"/>
    <property type="match status" value="1"/>
</dbReference>
<evidence type="ECO:0000313" key="2">
    <source>
        <dbReference type="EMBL" id="SUZ52207.1"/>
    </source>
</evidence>
<feature type="non-terminal residue" evidence="2">
    <location>
        <position position="98"/>
    </location>
</feature>
<dbReference type="InterPro" id="IPR022496">
    <property type="entry name" value="T6A_TsaB"/>
</dbReference>
<evidence type="ECO:0000259" key="1">
    <source>
        <dbReference type="Pfam" id="PF00814"/>
    </source>
</evidence>
<name>A0A381NCH7_9ZZZZ</name>
<dbReference type="InterPro" id="IPR000905">
    <property type="entry name" value="Gcp-like_dom"/>
</dbReference>
<sequence>MPAIREVFRINSISATDLDAVFVARGPGSFSAIRVGMSIAKAIASGVNIPIVGISTLLLEVFPFIGLKEKVIGLVPAGRGRVYTCTFRHDGSEDSDYK</sequence>
<dbReference type="GO" id="GO:0002949">
    <property type="term" value="P:tRNA threonylcarbamoyladenosine modification"/>
    <property type="evidence" value="ECO:0007669"/>
    <property type="project" value="InterPro"/>
</dbReference>
<accession>A0A381NCH7</accession>